<dbReference type="EMBL" id="CP000448">
    <property type="protein sequence ID" value="ABI68347.1"/>
    <property type="molecule type" value="Genomic_DNA"/>
</dbReference>
<reference evidence="7" key="1">
    <citation type="journal article" date="2010" name="Environ. Microbiol.">
        <title>The genome of Syntrophomonas wolfei: new insights into syntrophic metabolism and biohydrogen production.</title>
        <authorList>
            <person name="Sieber J.R."/>
            <person name="Sims D.R."/>
            <person name="Han C."/>
            <person name="Kim E."/>
            <person name="Lykidis A."/>
            <person name="Lapidus A.L."/>
            <person name="McDonnald E."/>
            <person name="Rohlin L."/>
            <person name="Culley D.E."/>
            <person name="Gunsalus R."/>
            <person name="McInerney M.J."/>
        </authorList>
    </citation>
    <scope>NUCLEOTIDE SEQUENCE [LARGE SCALE GENOMIC DNA]</scope>
    <source>
        <strain evidence="7">DSM 2245B / Goettingen</strain>
    </source>
</reference>
<organism evidence="6 7">
    <name type="scientific">Syntrophomonas wolfei subsp. wolfei (strain DSM 2245B / Goettingen)</name>
    <dbReference type="NCBI Taxonomy" id="335541"/>
    <lineage>
        <taxon>Bacteria</taxon>
        <taxon>Bacillati</taxon>
        <taxon>Bacillota</taxon>
        <taxon>Clostridia</taxon>
        <taxon>Eubacteriales</taxon>
        <taxon>Syntrophomonadaceae</taxon>
        <taxon>Syntrophomonas</taxon>
    </lineage>
</organism>
<dbReference type="CDD" id="cd01407">
    <property type="entry name" value="SIR2-fam"/>
    <property type="match status" value="1"/>
</dbReference>
<evidence type="ECO:0000256" key="4">
    <source>
        <dbReference type="PROSITE-ProRule" id="PRU00236"/>
    </source>
</evidence>
<dbReference type="Gene3D" id="3.40.50.1220">
    <property type="entry name" value="TPP-binding domain"/>
    <property type="match status" value="1"/>
</dbReference>
<dbReference type="KEGG" id="swo:Swol_1033"/>
<feature type="active site" description="Proton acceptor" evidence="4">
    <location>
        <position position="121"/>
    </location>
</feature>
<dbReference type="GO" id="GO:0070403">
    <property type="term" value="F:NAD+ binding"/>
    <property type="evidence" value="ECO:0007669"/>
    <property type="project" value="InterPro"/>
</dbReference>
<sequence length="253" mass="28568">MEKNIDRVVEILDRSHNTVVVTGAGISTEAGIPDFRGPEGIYRKLGENRVMKIINIDFFRNNPLEFYKFYRQYFIFPPVEPGKAHQVLAEMEKAGIIKAIVTQNIDNLHQKAGSQKVIPIHGNGARFLCQERNCRSVHDSNYVNTYPEVIPRCSQCGGILKPDVVLFGEHIKNYPDAMDRILGARVLVVIGSSLTVYPLAGFVKEFSTFTQYLIIINKGPTPLDHAAVVKLQEGNTGELLEEIFEKIKKRRKQ</sequence>
<feature type="binding site" evidence="4">
    <location>
        <position position="134"/>
    </location>
    <ligand>
        <name>Zn(2+)</name>
        <dbReference type="ChEBI" id="CHEBI:29105"/>
    </ligand>
</feature>
<dbReference type="EC" id="2.3.1.286" evidence="1"/>
<feature type="binding site" evidence="4">
    <location>
        <position position="156"/>
    </location>
    <ligand>
        <name>Zn(2+)</name>
        <dbReference type="ChEBI" id="CHEBI:29105"/>
    </ligand>
</feature>
<evidence type="ECO:0000313" key="6">
    <source>
        <dbReference type="EMBL" id="ABI68347.1"/>
    </source>
</evidence>
<keyword evidence="7" id="KW-1185">Reference proteome</keyword>
<dbReference type="GO" id="GO:0017136">
    <property type="term" value="F:histone deacetylase activity, NAD-dependent"/>
    <property type="evidence" value="ECO:0007669"/>
    <property type="project" value="TreeGrafter"/>
</dbReference>
<feature type="binding site" evidence="4">
    <location>
        <position position="153"/>
    </location>
    <ligand>
        <name>Zn(2+)</name>
        <dbReference type="ChEBI" id="CHEBI:29105"/>
    </ligand>
</feature>
<proteinExistence type="predicted"/>
<dbReference type="HOGENOM" id="CLU_023643_3_0_9"/>
<gene>
    <name evidence="6" type="ordered locus">Swol_1033</name>
</gene>
<dbReference type="Proteomes" id="UP000001968">
    <property type="component" value="Chromosome"/>
</dbReference>
<evidence type="ECO:0000256" key="2">
    <source>
        <dbReference type="ARBA" id="ARBA00022679"/>
    </source>
</evidence>
<feature type="domain" description="Deacetylase sirtuin-type" evidence="5">
    <location>
        <begin position="1"/>
        <end position="250"/>
    </location>
</feature>
<keyword evidence="3" id="KW-0520">NAD</keyword>
<accession>Q0AY57</accession>
<evidence type="ECO:0000256" key="1">
    <source>
        <dbReference type="ARBA" id="ARBA00012928"/>
    </source>
</evidence>
<dbReference type="PROSITE" id="PS50305">
    <property type="entry name" value="SIRTUIN"/>
    <property type="match status" value="1"/>
</dbReference>
<evidence type="ECO:0000256" key="3">
    <source>
        <dbReference type="ARBA" id="ARBA00023027"/>
    </source>
</evidence>
<evidence type="ECO:0000313" key="7">
    <source>
        <dbReference type="Proteomes" id="UP000001968"/>
    </source>
</evidence>
<dbReference type="SUPFAM" id="SSF52467">
    <property type="entry name" value="DHS-like NAD/FAD-binding domain"/>
    <property type="match status" value="1"/>
</dbReference>
<dbReference type="Pfam" id="PF02146">
    <property type="entry name" value="SIR2"/>
    <property type="match status" value="1"/>
</dbReference>
<keyword evidence="4" id="KW-0479">Metal-binding</keyword>
<dbReference type="InterPro" id="IPR029035">
    <property type="entry name" value="DHS-like_NAD/FAD-binding_dom"/>
</dbReference>
<protein>
    <recommendedName>
        <fullName evidence="1">protein acetyllysine N-acetyltransferase</fullName>
        <ecNumber evidence="1">2.3.1.286</ecNumber>
    </recommendedName>
</protein>
<dbReference type="Gene3D" id="3.30.1600.10">
    <property type="entry name" value="SIR2/SIRT2 'Small Domain"/>
    <property type="match status" value="1"/>
</dbReference>
<keyword evidence="4" id="KW-0862">Zinc</keyword>
<dbReference type="PANTHER" id="PTHR11085">
    <property type="entry name" value="NAD-DEPENDENT PROTEIN DEACYLASE SIRTUIN-5, MITOCHONDRIAL-RELATED"/>
    <property type="match status" value="1"/>
</dbReference>
<dbReference type="InterPro" id="IPR026591">
    <property type="entry name" value="Sirtuin_cat_small_dom_sf"/>
</dbReference>
<dbReference type="InterPro" id="IPR003000">
    <property type="entry name" value="Sirtuin"/>
</dbReference>
<dbReference type="InterPro" id="IPR050134">
    <property type="entry name" value="NAD-dep_sirtuin_deacylases"/>
</dbReference>
<dbReference type="eggNOG" id="COG0846">
    <property type="taxonomic scope" value="Bacteria"/>
</dbReference>
<name>Q0AY57_SYNWW</name>
<dbReference type="AlphaFoldDB" id="Q0AY57"/>
<dbReference type="GO" id="GO:0046872">
    <property type="term" value="F:metal ion binding"/>
    <property type="evidence" value="ECO:0007669"/>
    <property type="project" value="UniProtKB-KW"/>
</dbReference>
<keyword evidence="2" id="KW-0808">Transferase</keyword>
<feature type="binding site" evidence="4">
    <location>
        <position position="129"/>
    </location>
    <ligand>
        <name>Zn(2+)</name>
        <dbReference type="ChEBI" id="CHEBI:29105"/>
    </ligand>
</feature>
<dbReference type="STRING" id="335541.Swol_1033"/>
<dbReference type="PANTHER" id="PTHR11085:SF4">
    <property type="entry name" value="NAD-DEPENDENT PROTEIN DEACYLASE"/>
    <property type="match status" value="1"/>
</dbReference>
<dbReference type="InterPro" id="IPR026590">
    <property type="entry name" value="Ssirtuin_cat_dom"/>
</dbReference>
<evidence type="ECO:0000259" key="5">
    <source>
        <dbReference type="PROSITE" id="PS50305"/>
    </source>
</evidence>